<evidence type="ECO:0000313" key="2">
    <source>
        <dbReference type="EMBL" id="ODQ72761.1"/>
    </source>
</evidence>
<accession>A0A1E3Q527</accession>
<gene>
    <name evidence="2" type="ORF">LIPSTDRAFT_64008</name>
</gene>
<protein>
    <submittedName>
        <fullName evidence="2">Uncharacterized protein</fullName>
    </submittedName>
</protein>
<sequence>MHLDERDLLHHSVRYNARVVEFKQMRSRLQIADMGELWCFMELSIKALKDKIKLYKMQICVSLEANRLSILRSKEIKACFDREYVRYGTSLCETNLQYMETSQVYHGLLIFAYPTCTKVAPFRSQSHDRFQIAMSPPISSHRSTTFTSTYFVGFAQWSFHALKDAISTYPSKESEIAVPEPHNNVKPAQPANFSTRWRVD</sequence>
<proteinExistence type="predicted"/>
<feature type="compositionally biased region" description="Polar residues" evidence="1">
    <location>
        <begin position="191"/>
        <end position="200"/>
    </location>
</feature>
<keyword evidence="3" id="KW-1185">Reference proteome</keyword>
<evidence type="ECO:0000313" key="3">
    <source>
        <dbReference type="Proteomes" id="UP000094385"/>
    </source>
</evidence>
<dbReference type="EMBL" id="KV454295">
    <property type="protein sequence ID" value="ODQ72761.1"/>
    <property type="molecule type" value="Genomic_DNA"/>
</dbReference>
<organism evidence="2 3">
    <name type="scientific">Lipomyces starkeyi NRRL Y-11557</name>
    <dbReference type="NCBI Taxonomy" id="675824"/>
    <lineage>
        <taxon>Eukaryota</taxon>
        <taxon>Fungi</taxon>
        <taxon>Dikarya</taxon>
        <taxon>Ascomycota</taxon>
        <taxon>Saccharomycotina</taxon>
        <taxon>Lipomycetes</taxon>
        <taxon>Lipomycetales</taxon>
        <taxon>Lipomycetaceae</taxon>
        <taxon>Lipomyces</taxon>
    </lineage>
</organism>
<reference evidence="2 3" key="1">
    <citation type="journal article" date="2016" name="Proc. Natl. Acad. Sci. U.S.A.">
        <title>Comparative genomics of biotechnologically important yeasts.</title>
        <authorList>
            <person name="Riley R."/>
            <person name="Haridas S."/>
            <person name="Wolfe K.H."/>
            <person name="Lopes M.R."/>
            <person name="Hittinger C.T."/>
            <person name="Goeker M."/>
            <person name="Salamov A.A."/>
            <person name="Wisecaver J.H."/>
            <person name="Long T.M."/>
            <person name="Calvey C.H."/>
            <person name="Aerts A.L."/>
            <person name="Barry K.W."/>
            <person name="Choi C."/>
            <person name="Clum A."/>
            <person name="Coughlan A.Y."/>
            <person name="Deshpande S."/>
            <person name="Douglass A.P."/>
            <person name="Hanson S.J."/>
            <person name="Klenk H.-P."/>
            <person name="LaButti K.M."/>
            <person name="Lapidus A."/>
            <person name="Lindquist E.A."/>
            <person name="Lipzen A.M."/>
            <person name="Meier-Kolthoff J.P."/>
            <person name="Ohm R.A."/>
            <person name="Otillar R.P."/>
            <person name="Pangilinan J.L."/>
            <person name="Peng Y."/>
            <person name="Rokas A."/>
            <person name="Rosa C.A."/>
            <person name="Scheuner C."/>
            <person name="Sibirny A.A."/>
            <person name="Slot J.C."/>
            <person name="Stielow J.B."/>
            <person name="Sun H."/>
            <person name="Kurtzman C.P."/>
            <person name="Blackwell M."/>
            <person name="Grigoriev I.V."/>
            <person name="Jeffries T.W."/>
        </authorList>
    </citation>
    <scope>NUCLEOTIDE SEQUENCE [LARGE SCALE GENOMIC DNA]</scope>
    <source>
        <strain evidence="2 3">NRRL Y-11557</strain>
    </source>
</reference>
<name>A0A1E3Q527_LIPST</name>
<dbReference type="AlphaFoldDB" id="A0A1E3Q527"/>
<dbReference type="Proteomes" id="UP000094385">
    <property type="component" value="Unassembled WGS sequence"/>
</dbReference>
<evidence type="ECO:0000256" key="1">
    <source>
        <dbReference type="SAM" id="MobiDB-lite"/>
    </source>
</evidence>
<feature type="region of interest" description="Disordered" evidence="1">
    <location>
        <begin position="178"/>
        <end position="200"/>
    </location>
</feature>